<dbReference type="GO" id="GO:0004930">
    <property type="term" value="F:G protein-coupled receptor activity"/>
    <property type="evidence" value="ECO:0007669"/>
    <property type="project" value="UniProtKB-KW"/>
</dbReference>
<keyword evidence="7" id="KW-0675">Receptor</keyword>
<dbReference type="Pfam" id="PF00001">
    <property type="entry name" value="7tm_1"/>
    <property type="match status" value="1"/>
</dbReference>
<evidence type="ECO:0000256" key="1">
    <source>
        <dbReference type="ARBA" id="ARBA00004651"/>
    </source>
</evidence>
<feature type="domain" description="G-protein coupled receptors family 1 profile" evidence="11">
    <location>
        <begin position="1"/>
        <end position="151"/>
    </location>
</feature>
<evidence type="ECO:0000256" key="7">
    <source>
        <dbReference type="ARBA" id="ARBA00023170"/>
    </source>
</evidence>
<dbReference type="GO" id="GO:0005886">
    <property type="term" value="C:plasma membrane"/>
    <property type="evidence" value="ECO:0007669"/>
    <property type="project" value="UniProtKB-SubCell"/>
</dbReference>
<evidence type="ECO:0000256" key="6">
    <source>
        <dbReference type="ARBA" id="ARBA00023136"/>
    </source>
</evidence>
<comment type="caution">
    <text evidence="12">The sequence shown here is derived from an EMBL/GenBank/DDBJ whole genome shotgun (WGS) entry which is preliminary data.</text>
</comment>
<dbReference type="Proteomes" id="UP001209878">
    <property type="component" value="Unassembled WGS sequence"/>
</dbReference>
<evidence type="ECO:0000256" key="2">
    <source>
        <dbReference type="ARBA" id="ARBA00022475"/>
    </source>
</evidence>
<evidence type="ECO:0000256" key="8">
    <source>
        <dbReference type="ARBA" id="ARBA00023224"/>
    </source>
</evidence>
<dbReference type="InterPro" id="IPR017452">
    <property type="entry name" value="GPCR_Rhodpsn_7TM"/>
</dbReference>
<dbReference type="PANTHER" id="PTHR24228">
    <property type="entry name" value="B2 BRADYKININ RECEPTOR/ANGIOTENSIN II RECEPTOR"/>
    <property type="match status" value="1"/>
</dbReference>
<keyword evidence="4 10" id="KW-1133">Transmembrane helix</keyword>
<dbReference type="Gene3D" id="1.20.1070.10">
    <property type="entry name" value="Rhodopsin 7-helix transmembrane proteins"/>
    <property type="match status" value="1"/>
</dbReference>
<dbReference type="PANTHER" id="PTHR24228:SF75">
    <property type="entry name" value="G-PROTEIN COUPLED RECEPTORS FAMILY 1 PROFILE DOMAIN-CONTAINING PROTEIN"/>
    <property type="match status" value="1"/>
</dbReference>
<comment type="subcellular location">
    <subcellularLocation>
        <location evidence="1">Cell membrane</location>
        <topology evidence="1">Multi-pass membrane protein</topology>
    </subcellularLocation>
</comment>
<evidence type="ECO:0000256" key="4">
    <source>
        <dbReference type="ARBA" id="ARBA00022989"/>
    </source>
</evidence>
<feature type="compositionally biased region" description="Low complexity" evidence="9">
    <location>
        <begin position="186"/>
        <end position="201"/>
    </location>
</feature>
<name>A0AAD9L647_RIDPI</name>
<evidence type="ECO:0000256" key="3">
    <source>
        <dbReference type="ARBA" id="ARBA00022692"/>
    </source>
</evidence>
<keyword evidence="8" id="KW-0807">Transducer</keyword>
<feature type="transmembrane region" description="Helical" evidence="10">
    <location>
        <begin position="40"/>
        <end position="65"/>
    </location>
</feature>
<keyword evidence="13" id="KW-1185">Reference proteome</keyword>
<dbReference type="CDD" id="cd00637">
    <property type="entry name" value="7tm_classA_rhodopsin-like"/>
    <property type="match status" value="1"/>
</dbReference>
<evidence type="ECO:0000313" key="12">
    <source>
        <dbReference type="EMBL" id="KAK2183721.1"/>
    </source>
</evidence>
<evidence type="ECO:0000256" key="9">
    <source>
        <dbReference type="SAM" id="MobiDB-lite"/>
    </source>
</evidence>
<evidence type="ECO:0000256" key="5">
    <source>
        <dbReference type="ARBA" id="ARBA00023040"/>
    </source>
</evidence>
<sequence>MVCAVWAIATALMLPNYFSWGGHTFDEKVVACVFDRSANYSYTVFLVSLSSAPPIACIVVCYVRIYRHVTASRRSLRDFGALTHTVRRASSRKQEIRLAKSLFVIFAVFVVCWSPLAVIFLVDVNDRFPKTAYVVATQLAHASSAVNSVVYAATNNVFRDGYQHFLCYCCWTHARRYRRKSASWTSPSRPRVVSSSSGSSSKAPLDEDDDKVSPREQSPVELVPHRRGESASQPQICLAVFSKNTSI</sequence>
<dbReference type="EMBL" id="JAODUO010000298">
    <property type="protein sequence ID" value="KAK2183721.1"/>
    <property type="molecule type" value="Genomic_DNA"/>
</dbReference>
<keyword evidence="3 10" id="KW-0812">Transmembrane</keyword>
<proteinExistence type="predicted"/>
<dbReference type="PRINTS" id="PR00237">
    <property type="entry name" value="GPCRRHODOPSN"/>
</dbReference>
<keyword evidence="2" id="KW-1003">Cell membrane</keyword>
<dbReference type="PROSITE" id="PS50262">
    <property type="entry name" value="G_PROTEIN_RECEP_F1_2"/>
    <property type="match status" value="1"/>
</dbReference>
<organism evidence="12 13">
    <name type="scientific">Ridgeia piscesae</name>
    <name type="common">Tubeworm</name>
    <dbReference type="NCBI Taxonomy" id="27915"/>
    <lineage>
        <taxon>Eukaryota</taxon>
        <taxon>Metazoa</taxon>
        <taxon>Spiralia</taxon>
        <taxon>Lophotrochozoa</taxon>
        <taxon>Annelida</taxon>
        <taxon>Polychaeta</taxon>
        <taxon>Sedentaria</taxon>
        <taxon>Canalipalpata</taxon>
        <taxon>Sabellida</taxon>
        <taxon>Siboglinidae</taxon>
        <taxon>Ridgeia</taxon>
    </lineage>
</organism>
<reference evidence="12" key="1">
    <citation type="journal article" date="2023" name="Mol. Biol. Evol.">
        <title>Third-Generation Sequencing Reveals the Adaptive Role of the Epigenome in Three Deep-Sea Polychaetes.</title>
        <authorList>
            <person name="Perez M."/>
            <person name="Aroh O."/>
            <person name="Sun Y."/>
            <person name="Lan Y."/>
            <person name="Juniper S.K."/>
            <person name="Young C.R."/>
            <person name="Angers B."/>
            <person name="Qian P.Y."/>
        </authorList>
    </citation>
    <scope>NUCLEOTIDE SEQUENCE</scope>
    <source>
        <strain evidence="12">R07B-5</strain>
    </source>
</reference>
<protein>
    <recommendedName>
        <fullName evidence="11">G-protein coupled receptors family 1 profile domain-containing protein</fullName>
    </recommendedName>
</protein>
<feature type="transmembrane region" description="Helical" evidence="10">
    <location>
        <begin position="102"/>
        <end position="122"/>
    </location>
</feature>
<accession>A0AAD9L647</accession>
<dbReference type="InterPro" id="IPR000276">
    <property type="entry name" value="GPCR_Rhodpsn"/>
</dbReference>
<gene>
    <name evidence="12" type="ORF">NP493_298g00047</name>
</gene>
<feature type="region of interest" description="Disordered" evidence="9">
    <location>
        <begin position="185"/>
        <end position="233"/>
    </location>
</feature>
<keyword evidence="5" id="KW-0297">G-protein coupled receptor</keyword>
<dbReference type="AlphaFoldDB" id="A0AAD9L647"/>
<evidence type="ECO:0000259" key="11">
    <source>
        <dbReference type="PROSITE" id="PS50262"/>
    </source>
</evidence>
<dbReference type="SUPFAM" id="SSF81321">
    <property type="entry name" value="Family A G protein-coupled receptor-like"/>
    <property type="match status" value="1"/>
</dbReference>
<evidence type="ECO:0000256" key="10">
    <source>
        <dbReference type="SAM" id="Phobius"/>
    </source>
</evidence>
<evidence type="ECO:0000313" key="13">
    <source>
        <dbReference type="Proteomes" id="UP001209878"/>
    </source>
</evidence>
<keyword evidence="6 10" id="KW-0472">Membrane</keyword>